<sequence>MVPDGHAALQGLSSIPHLTSVAAAFYRSAMGAVIGPPGEAMGRQSHPAAAVGLFYTADVIYQNSRYNGKFVHHVTSLVCQGLRADSLIASLLWKPASAIEVRCGIELSLCSAACPSGTIYTSLWPDICAGLLSGTSAAQGPSTPLLARYLYQAPQRHLGGTTVGWPPVRSSSDL</sequence>
<comment type="caution">
    <text evidence="1">The sequence shown here is derived from an EMBL/GenBank/DDBJ whole genome shotgun (WGS) entry which is preliminary data.</text>
</comment>
<evidence type="ECO:0000313" key="1">
    <source>
        <dbReference type="EMBL" id="EJK71919.1"/>
    </source>
</evidence>
<dbReference type="EMBL" id="AGNL01006596">
    <property type="protein sequence ID" value="EJK71919.1"/>
    <property type="molecule type" value="Genomic_DNA"/>
</dbReference>
<evidence type="ECO:0000313" key="2">
    <source>
        <dbReference type="Proteomes" id="UP000266841"/>
    </source>
</evidence>
<gene>
    <name evidence="1" type="ORF">THAOC_06593</name>
</gene>
<name>K0T448_THAOC</name>
<dbReference type="AlphaFoldDB" id="K0T448"/>
<reference evidence="1 2" key="1">
    <citation type="journal article" date="2012" name="Genome Biol.">
        <title>Genome and low-iron response of an oceanic diatom adapted to chronic iron limitation.</title>
        <authorList>
            <person name="Lommer M."/>
            <person name="Specht M."/>
            <person name="Roy A.S."/>
            <person name="Kraemer L."/>
            <person name="Andreson R."/>
            <person name="Gutowska M.A."/>
            <person name="Wolf J."/>
            <person name="Bergner S.V."/>
            <person name="Schilhabel M.B."/>
            <person name="Klostermeier U.C."/>
            <person name="Beiko R.G."/>
            <person name="Rosenstiel P."/>
            <person name="Hippler M."/>
            <person name="Laroche J."/>
        </authorList>
    </citation>
    <scope>NUCLEOTIDE SEQUENCE [LARGE SCALE GENOMIC DNA]</scope>
    <source>
        <strain evidence="1 2">CCMP1005</strain>
    </source>
</reference>
<dbReference type="Proteomes" id="UP000266841">
    <property type="component" value="Unassembled WGS sequence"/>
</dbReference>
<proteinExistence type="predicted"/>
<organism evidence="1 2">
    <name type="scientific">Thalassiosira oceanica</name>
    <name type="common">Marine diatom</name>
    <dbReference type="NCBI Taxonomy" id="159749"/>
    <lineage>
        <taxon>Eukaryota</taxon>
        <taxon>Sar</taxon>
        <taxon>Stramenopiles</taxon>
        <taxon>Ochrophyta</taxon>
        <taxon>Bacillariophyta</taxon>
        <taxon>Coscinodiscophyceae</taxon>
        <taxon>Thalassiosirophycidae</taxon>
        <taxon>Thalassiosirales</taxon>
        <taxon>Thalassiosiraceae</taxon>
        <taxon>Thalassiosira</taxon>
    </lineage>
</organism>
<protein>
    <submittedName>
        <fullName evidence="1">Uncharacterized protein</fullName>
    </submittedName>
</protein>
<accession>K0T448</accession>
<keyword evidence="2" id="KW-1185">Reference proteome</keyword>